<dbReference type="WBParaSite" id="ECPE_0001722701-mRNA-1">
    <property type="protein sequence ID" value="ECPE_0001722701-mRNA-1"/>
    <property type="gene ID" value="ECPE_0001722701"/>
</dbReference>
<evidence type="ECO:0000313" key="2">
    <source>
        <dbReference type="EMBL" id="VDP94471.1"/>
    </source>
</evidence>
<sequence length="125" mass="13445">MKAKELLSRLEVLVDPFDLEVSSPRLSSAVTLAYNGLTHLYAPLMRPGVGLQISSAKTPDGVAVSSDSASVDLKSANSMFMSLATGRGRPSFTTLPLGLSTCFDKRRSKPNSSSRARMVRSFHVN</sequence>
<evidence type="ECO:0000313" key="3">
    <source>
        <dbReference type="Proteomes" id="UP000272942"/>
    </source>
</evidence>
<gene>
    <name evidence="2" type="ORF">ECPE_LOCUS17183</name>
</gene>
<reference evidence="2 3" key="2">
    <citation type="submission" date="2018-11" db="EMBL/GenBank/DDBJ databases">
        <authorList>
            <consortium name="Pathogen Informatics"/>
        </authorList>
    </citation>
    <scope>NUCLEOTIDE SEQUENCE [LARGE SCALE GENOMIC DNA]</scope>
    <source>
        <strain evidence="2 3">Egypt</strain>
    </source>
</reference>
<dbReference type="AlphaFoldDB" id="A0A183BD98"/>
<proteinExistence type="predicted"/>
<organism evidence="4">
    <name type="scientific">Echinostoma caproni</name>
    <dbReference type="NCBI Taxonomy" id="27848"/>
    <lineage>
        <taxon>Eukaryota</taxon>
        <taxon>Metazoa</taxon>
        <taxon>Spiralia</taxon>
        <taxon>Lophotrochozoa</taxon>
        <taxon>Platyhelminthes</taxon>
        <taxon>Trematoda</taxon>
        <taxon>Digenea</taxon>
        <taxon>Plagiorchiida</taxon>
        <taxon>Echinostomata</taxon>
        <taxon>Echinostomatoidea</taxon>
        <taxon>Echinostomatidae</taxon>
        <taxon>Echinostoma</taxon>
    </lineage>
</organism>
<dbReference type="EMBL" id="UZAN01067841">
    <property type="protein sequence ID" value="VDP94471.1"/>
    <property type="molecule type" value="Genomic_DNA"/>
</dbReference>
<name>A0A183BD98_9TREM</name>
<accession>A0A183BD98</accession>
<dbReference type="OrthoDB" id="46189at2759"/>
<protein>
    <submittedName>
        <fullName evidence="4">Amidase domain-containing protein</fullName>
    </submittedName>
</protein>
<evidence type="ECO:0000256" key="1">
    <source>
        <dbReference type="SAM" id="MobiDB-lite"/>
    </source>
</evidence>
<keyword evidence="3" id="KW-1185">Reference proteome</keyword>
<reference evidence="4" key="1">
    <citation type="submission" date="2016-06" db="UniProtKB">
        <authorList>
            <consortium name="WormBaseParasite"/>
        </authorList>
    </citation>
    <scope>IDENTIFICATION</scope>
</reference>
<dbReference type="Proteomes" id="UP000272942">
    <property type="component" value="Unassembled WGS sequence"/>
</dbReference>
<evidence type="ECO:0000313" key="4">
    <source>
        <dbReference type="WBParaSite" id="ECPE_0001722701-mRNA-1"/>
    </source>
</evidence>
<feature type="region of interest" description="Disordered" evidence="1">
    <location>
        <begin position="106"/>
        <end position="125"/>
    </location>
</feature>